<dbReference type="Proteomes" id="UP000240206">
    <property type="component" value="Unassembled WGS sequence"/>
</dbReference>
<accession>A0A2P7EE41</accession>
<evidence type="ECO:0000313" key="7">
    <source>
        <dbReference type="EMBL" id="PSI01515.1"/>
    </source>
</evidence>
<dbReference type="GO" id="GO:0102559">
    <property type="term" value="F:peptide chain release factor N(5)-glutamine methyltransferase activity"/>
    <property type="evidence" value="ECO:0007669"/>
    <property type="project" value="UniProtKB-EC"/>
</dbReference>
<name>A0A2P7EE41_9SYNE</name>
<dbReference type="InterPro" id="IPR029063">
    <property type="entry name" value="SAM-dependent_MTases_sf"/>
</dbReference>
<evidence type="ECO:0000256" key="5">
    <source>
        <dbReference type="ARBA" id="ARBA00048391"/>
    </source>
</evidence>
<evidence type="ECO:0000256" key="1">
    <source>
        <dbReference type="ARBA" id="ARBA00012771"/>
    </source>
</evidence>
<evidence type="ECO:0000256" key="3">
    <source>
        <dbReference type="ARBA" id="ARBA00022679"/>
    </source>
</evidence>
<comment type="caution">
    <text evidence="7">The sequence shown here is derived from an EMBL/GenBank/DDBJ whole genome shotgun (WGS) entry which is preliminary data.</text>
</comment>
<dbReference type="Pfam" id="PF05175">
    <property type="entry name" value="MTS"/>
    <property type="match status" value="1"/>
</dbReference>
<gene>
    <name evidence="7" type="primary">prmC</name>
    <name evidence="7" type="ORF">C7K08_07590</name>
</gene>
<dbReference type="GO" id="GO:0003676">
    <property type="term" value="F:nucleic acid binding"/>
    <property type="evidence" value="ECO:0007669"/>
    <property type="project" value="InterPro"/>
</dbReference>
<sequence length="294" mass="32404">MLTISGEQLRAWRREQLRINPGSRAGLDWLLEMEGKVPWQTLQASWLYPEEPVTLAQPLQLLAGLWEEHINKQVPLQYLVGRCPWRDMELQVDQTVLIPRQETELLVEIALDLAIKQGCCLEPWLDLGCGSGCIAVALARAWPQSQGWAIDISAQSLNLAQANARAHGVEQAINWLQGNWLEPLLGQPSNWQLLISNPPYIPSGVVDNLEPLVLNNEPRLALDGGIDGLDAIRSICSMAPHVLAPGGWLLIEHHHNQANDVARLLQAAGLIDLDAAMDLEGKLRFAIARAPGGS</sequence>
<dbReference type="AlphaFoldDB" id="A0A2P7EE41"/>
<dbReference type="STRING" id="1910958.BTM30_05305"/>
<organism evidence="7 8">
    <name type="scientific">Synechococcus lacustris str. Tous</name>
    <dbReference type="NCBI Taxonomy" id="1910958"/>
    <lineage>
        <taxon>Bacteria</taxon>
        <taxon>Bacillati</taxon>
        <taxon>Cyanobacteriota</taxon>
        <taxon>Cyanophyceae</taxon>
        <taxon>Synechococcales</taxon>
        <taxon>Synechococcaceae</taxon>
        <taxon>Synechococcus</taxon>
    </lineage>
</organism>
<dbReference type="InterPro" id="IPR050320">
    <property type="entry name" value="N5-glutamine_MTase"/>
</dbReference>
<comment type="catalytic activity">
    <reaction evidence="5">
        <text>L-glutaminyl-[peptide chain release factor] + S-adenosyl-L-methionine = N(5)-methyl-L-glutaminyl-[peptide chain release factor] + S-adenosyl-L-homocysteine + H(+)</text>
        <dbReference type="Rhea" id="RHEA:42896"/>
        <dbReference type="Rhea" id="RHEA-COMP:10271"/>
        <dbReference type="Rhea" id="RHEA-COMP:10272"/>
        <dbReference type="ChEBI" id="CHEBI:15378"/>
        <dbReference type="ChEBI" id="CHEBI:30011"/>
        <dbReference type="ChEBI" id="CHEBI:57856"/>
        <dbReference type="ChEBI" id="CHEBI:59789"/>
        <dbReference type="ChEBI" id="CHEBI:61891"/>
        <dbReference type="EC" id="2.1.1.297"/>
    </reaction>
</comment>
<keyword evidence="8" id="KW-1185">Reference proteome</keyword>
<evidence type="ECO:0000256" key="4">
    <source>
        <dbReference type="ARBA" id="ARBA00022691"/>
    </source>
</evidence>
<dbReference type="NCBIfam" id="TIGR00536">
    <property type="entry name" value="hemK_fam"/>
    <property type="match status" value="1"/>
</dbReference>
<dbReference type="Gene3D" id="3.40.50.150">
    <property type="entry name" value="Vaccinia Virus protein VP39"/>
    <property type="match status" value="1"/>
</dbReference>
<dbReference type="EC" id="2.1.1.297" evidence="1"/>
<evidence type="ECO:0000259" key="6">
    <source>
        <dbReference type="Pfam" id="PF05175"/>
    </source>
</evidence>
<dbReference type="RefSeq" id="WP_106500064.1">
    <property type="nucleotide sequence ID" value="NZ_PXVC01000030.1"/>
</dbReference>
<protein>
    <recommendedName>
        <fullName evidence="1">peptide chain release factor N(5)-glutamine methyltransferase</fullName>
        <ecNumber evidence="1">2.1.1.297</ecNumber>
    </recommendedName>
</protein>
<dbReference type="SUPFAM" id="SSF53335">
    <property type="entry name" value="S-adenosyl-L-methionine-dependent methyltransferases"/>
    <property type="match status" value="1"/>
</dbReference>
<keyword evidence="3" id="KW-0808">Transferase</keyword>
<dbReference type="PANTHER" id="PTHR18895">
    <property type="entry name" value="HEMK METHYLTRANSFERASE"/>
    <property type="match status" value="1"/>
</dbReference>
<dbReference type="InterPro" id="IPR002052">
    <property type="entry name" value="DNA_methylase_N6_adenine_CS"/>
</dbReference>
<evidence type="ECO:0000256" key="2">
    <source>
        <dbReference type="ARBA" id="ARBA00022603"/>
    </source>
</evidence>
<feature type="domain" description="Methyltransferase small" evidence="6">
    <location>
        <begin position="124"/>
        <end position="201"/>
    </location>
</feature>
<keyword evidence="2 7" id="KW-0489">Methyltransferase</keyword>
<dbReference type="InterPro" id="IPR004556">
    <property type="entry name" value="HemK-like"/>
</dbReference>
<dbReference type="EMBL" id="PXVC01000030">
    <property type="protein sequence ID" value="PSI01515.1"/>
    <property type="molecule type" value="Genomic_DNA"/>
</dbReference>
<reference evidence="8" key="1">
    <citation type="submission" date="2018-03" db="EMBL/GenBank/DDBJ databases">
        <title>Ecological and genomic features of two cosmopolitan and abundant freshwater picocyanobacteria.</title>
        <authorList>
            <person name="Cabello-Yeves P.J."/>
            <person name="Picazo A."/>
            <person name="Camacho A."/>
            <person name="Callieri C."/>
            <person name="Rosselli R."/>
            <person name="Roda-Garcia J."/>
            <person name="Coutinho F.H."/>
            <person name="Rodriguez-Valera F."/>
        </authorList>
    </citation>
    <scope>NUCLEOTIDE SEQUENCE [LARGE SCALE GENOMIC DNA]</scope>
    <source>
        <strain evidence="8">Tous</strain>
    </source>
</reference>
<dbReference type="InterPro" id="IPR019874">
    <property type="entry name" value="RF_methyltr_PrmC"/>
</dbReference>
<dbReference type="InterPro" id="IPR007848">
    <property type="entry name" value="Small_mtfrase_dom"/>
</dbReference>
<proteinExistence type="predicted"/>
<dbReference type="GO" id="GO:0032259">
    <property type="term" value="P:methylation"/>
    <property type="evidence" value="ECO:0007669"/>
    <property type="project" value="UniProtKB-KW"/>
</dbReference>
<dbReference type="NCBIfam" id="TIGR03534">
    <property type="entry name" value="RF_mod_PrmC"/>
    <property type="match status" value="1"/>
</dbReference>
<dbReference type="CDD" id="cd02440">
    <property type="entry name" value="AdoMet_MTases"/>
    <property type="match status" value="1"/>
</dbReference>
<keyword evidence="4" id="KW-0949">S-adenosyl-L-methionine</keyword>
<evidence type="ECO:0000313" key="8">
    <source>
        <dbReference type="Proteomes" id="UP000240206"/>
    </source>
</evidence>
<dbReference type="PROSITE" id="PS00092">
    <property type="entry name" value="N6_MTASE"/>
    <property type="match status" value="1"/>
</dbReference>
<dbReference type="PANTHER" id="PTHR18895:SF74">
    <property type="entry name" value="MTRF1L RELEASE FACTOR GLUTAMINE METHYLTRANSFERASE"/>
    <property type="match status" value="1"/>
</dbReference>